<dbReference type="HOGENOM" id="CLU_2640109_0_0_1"/>
<reference evidence="1 3" key="1">
    <citation type="journal article" date="2010" name="BMC Genomics">
        <title>Combination of measures distinguishes pre-miRNAs from other stem-loops in the genome of the newly sequenced Anopheles darlingi.</title>
        <authorList>
            <person name="Mendes N.D."/>
            <person name="Freitas A.T."/>
            <person name="Vasconcelos A.T."/>
            <person name="Sagot M.F."/>
        </authorList>
    </citation>
    <scope>NUCLEOTIDE SEQUENCE</scope>
</reference>
<reference evidence="2" key="4">
    <citation type="submission" date="2015-06" db="UniProtKB">
        <authorList>
            <consortium name="EnsemblMetazoa"/>
        </authorList>
    </citation>
    <scope>IDENTIFICATION</scope>
</reference>
<dbReference type="EnsemblMetazoa" id="ADAC010411-RA">
    <property type="protein sequence ID" value="ADAC010411-PA"/>
    <property type="gene ID" value="ADAC010411"/>
</dbReference>
<reference evidence="1" key="3">
    <citation type="journal article" date="2013" name="Nucleic Acids Res.">
        <title>The genome of Anopheles darlingi, the main neotropical malaria vector.</title>
        <authorList>
            <person name="Marinotti O."/>
            <person name="Cerqueira G.C."/>
            <person name="de Almeida L.G."/>
            <person name="Ferro M.I."/>
            <person name="Loreto E.L."/>
            <person name="Zaha A."/>
            <person name="Teixeira S.M."/>
            <person name="Wespiser A.R."/>
            <person name="Almeida E Silva A."/>
            <person name="Schlindwein A.D."/>
            <person name="Pacheco A.C."/>
            <person name="Silva A.L."/>
            <person name="Graveley B.R."/>
            <person name="Walenz B.P."/>
            <person name="Lima Bde A."/>
            <person name="Ribeiro C.A."/>
            <person name="Nunes-Silva C.G."/>
            <person name="de Carvalho C.R."/>
            <person name="Soares C.M."/>
            <person name="de Menezes C.B."/>
            <person name="Matiolli C."/>
            <person name="Caffrey D."/>
            <person name="Araujo D.A."/>
            <person name="de Oliveira D.M."/>
            <person name="Golenbock D."/>
            <person name="Grisard E.C."/>
            <person name="Fantinatti-Garboggini F."/>
            <person name="de Carvalho F.M."/>
            <person name="Barcellos F.G."/>
            <person name="Prosdocimi F."/>
            <person name="May G."/>
            <person name="Azevedo Junior G.M."/>
            <person name="Guimaraes G.M."/>
            <person name="Goldman G.H."/>
            <person name="Padilha I.Q."/>
            <person name="Batista Jda S."/>
            <person name="Ferro J.A."/>
            <person name="Ribeiro J.M."/>
            <person name="Fietto J.L."/>
            <person name="Dabbas K.M."/>
            <person name="Cerdeira L."/>
            <person name="Agnez-Lima L.F."/>
            <person name="Brocchi M."/>
            <person name="de Carvalho M.O."/>
            <person name="Teixeira Mde M."/>
            <person name="Diniz Maia Mde M."/>
            <person name="Goldman M.H."/>
            <person name="Cruz Schneider M.P."/>
            <person name="Felipe M.S."/>
            <person name="Hungria M."/>
            <person name="Nicolas M.F."/>
            <person name="Pereira M."/>
            <person name="Montes M.A."/>
            <person name="Cantao M.E."/>
            <person name="Vincentz M."/>
            <person name="Rafael M.S."/>
            <person name="Silverman N."/>
            <person name="Stoco P.H."/>
            <person name="Souza R.C."/>
            <person name="Vicentini R."/>
            <person name="Gazzinelli R.T."/>
            <person name="Neves Rde O."/>
            <person name="Silva R."/>
            <person name="Astolfi-Filho S."/>
            <person name="Maciel T.E."/>
            <person name="Urmenyi T.P."/>
            <person name="Tadei W.P."/>
            <person name="Camargo E.P."/>
            <person name="de Vasconcelos A.T."/>
        </authorList>
    </citation>
    <scope>NUCLEOTIDE SEQUENCE</scope>
</reference>
<gene>
    <name evidence="1" type="ORF">AND_010411</name>
</gene>
<dbReference type="Proteomes" id="UP000000673">
    <property type="component" value="Unassembled WGS sequence"/>
</dbReference>
<dbReference type="VEuPathDB" id="VectorBase:ADAC010411"/>
<protein>
    <submittedName>
        <fullName evidence="1 2">Uncharacterized protein</fullName>
    </submittedName>
</protein>
<sequence length="77" mass="9093">MTTDELTMRFDYGSFQKVTPPHLDASSIYRPISSVEVTETKDDDRLRYPFVTNKHKLFPRTWYGGLRCPFGMIFKKK</sequence>
<evidence type="ECO:0000313" key="2">
    <source>
        <dbReference type="EnsemblMetazoa" id="ADAC010411-PA"/>
    </source>
</evidence>
<evidence type="ECO:0000313" key="3">
    <source>
        <dbReference type="Proteomes" id="UP000000673"/>
    </source>
</evidence>
<dbReference type="AlphaFoldDB" id="W5J3X3"/>
<reference evidence="1" key="2">
    <citation type="submission" date="2010-05" db="EMBL/GenBank/DDBJ databases">
        <authorList>
            <person name="Almeida L.G."/>
            <person name="Nicolas M.F."/>
            <person name="Souza R.C."/>
            <person name="Vasconcelos A.T.R."/>
        </authorList>
    </citation>
    <scope>NUCLEOTIDE SEQUENCE</scope>
</reference>
<organism evidence="1">
    <name type="scientific">Anopheles darlingi</name>
    <name type="common">Mosquito</name>
    <dbReference type="NCBI Taxonomy" id="43151"/>
    <lineage>
        <taxon>Eukaryota</taxon>
        <taxon>Metazoa</taxon>
        <taxon>Ecdysozoa</taxon>
        <taxon>Arthropoda</taxon>
        <taxon>Hexapoda</taxon>
        <taxon>Insecta</taxon>
        <taxon>Pterygota</taxon>
        <taxon>Neoptera</taxon>
        <taxon>Endopterygota</taxon>
        <taxon>Diptera</taxon>
        <taxon>Nematocera</taxon>
        <taxon>Culicoidea</taxon>
        <taxon>Culicidae</taxon>
        <taxon>Anophelinae</taxon>
        <taxon>Anopheles</taxon>
    </lineage>
</organism>
<proteinExistence type="predicted"/>
<dbReference type="EMBL" id="ADMH02002181">
    <property type="protein sequence ID" value="ETN58023.1"/>
    <property type="molecule type" value="Genomic_DNA"/>
</dbReference>
<keyword evidence="3" id="KW-1185">Reference proteome</keyword>
<evidence type="ECO:0000313" key="1">
    <source>
        <dbReference type="EMBL" id="ETN58023.1"/>
    </source>
</evidence>
<name>W5J3X3_ANODA</name>
<accession>W5J3X3</accession>